<organism evidence="1 2">
    <name type="scientific">Nocardia rhizosphaerae</name>
    <dbReference type="NCBI Taxonomy" id="1691571"/>
    <lineage>
        <taxon>Bacteria</taxon>
        <taxon>Bacillati</taxon>
        <taxon>Actinomycetota</taxon>
        <taxon>Actinomycetes</taxon>
        <taxon>Mycobacteriales</taxon>
        <taxon>Nocardiaceae</taxon>
        <taxon>Nocardia</taxon>
    </lineage>
</organism>
<evidence type="ECO:0000313" key="1">
    <source>
        <dbReference type="EMBL" id="MFC4128444.1"/>
    </source>
</evidence>
<keyword evidence="2" id="KW-1185">Reference proteome</keyword>
<comment type="caution">
    <text evidence="1">The sequence shown here is derived from an EMBL/GenBank/DDBJ whole genome shotgun (WGS) entry which is preliminary data.</text>
</comment>
<dbReference type="Proteomes" id="UP001595767">
    <property type="component" value="Unassembled WGS sequence"/>
</dbReference>
<name>A0ABV8LDS5_9NOCA</name>
<evidence type="ECO:0008006" key="3">
    <source>
        <dbReference type="Google" id="ProtNLM"/>
    </source>
</evidence>
<sequence length="99" mass="10707">MGTLAPAPAPAALDAGGTPAVADIHLSDIPPLHDEQHLFRERRLRSVTANIRAQAREFLALAGLHRLVVSTHRYSLDHADRALRDLSLGRFDGAAVLMP</sequence>
<accession>A0ABV8LDS5</accession>
<evidence type="ECO:0000313" key="2">
    <source>
        <dbReference type="Proteomes" id="UP001595767"/>
    </source>
</evidence>
<reference evidence="2" key="1">
    <citation type="journal article" date="2019" name="Int. J. Syst. Evol. Microbiol.">
        <title>The Global Catalogue of Microorganisms (GCM) 10K type strain sequencing project: providing services to taxonomists for standard genome sequencing and annotation.</title>
        <authorList>
            <consortium name="The Broad Institute Genomics Platform"/>
            <consortium name="The Broad Institute Genome Sequencing Center for Infectious Disease"/>
            <person name="Wu L."/>
            <person name="Ma J."/>
        </authorList>
    </citation>
    <scope>NUCLEOTIDE SEQUENCE [LARGE SCALE GENOMIC DNA]</scope>
    <source>
        <strain evidence="2">CGMCC 4.7204</strain>
    </source>
</reference>
<gene>
    <name evidence="1" type="ORF">ACFOW8_26300</name>
</gene>
<dbReference type="Gene3D" id="3.40.50.720">
    <property type="entry name" value="NAD(P)-binding Rossmann-like Domain"/>
    <property type="match status" value="1"/>
</dbReference>
<dbReference type="EMBL" id="JBHSBA010000015">
    <property type="protein sequence ID" value="MFC4128444.1"/>
    <property type="molecule type" value="Genomic_DNA"/>
</dbReference>
<protein>
    <recommendedName>
        <fullName evidence="3">Zinc-binding dehydrogenase</fullName>
    </recommendedName>
</protein>
<dbReference type="RefSeq" id="WP_378554207.1">
    <property type="nucleotide sequence ID" value="NZ_JBHSBA010000015.1"/>
</dbReference>
<dbReference type="Gene3D" id="3.90.180.10">
    <property type="entry name" value="Medium-chain alcohol dehydrogenases, catalytic domain"/>
    <property type="match status" value="1"/>
</dbReference>
<proteinExistence type="predicted"/>